<evidence type="ECO:0000313" key="5">
    <source>
        <dbReference type="Proteomes" id="UP000051952"/>
    </source>
</evidence>
<gene>
    <name evidence="4" type="ORF">BSAL_88175</name>
</gene>
<dbReference type="PANTHER" id="PTHR24055">
    <property type="entry name" value="MITOGEN-ACTIVATED PROTEIN KINASE"/>
    <property type="match status" value="1"/>
</dbReference>
<feature type="domain" description="Protein kinase" evidence="3">
    <location>
        <begin position="1"/>
        <end position="307"/>
    </location>
</feature>
<dbReference type="OrthoDB" id="5979581at2759"/>
<dbReference type="GO" id="GO:0004672">
    <property type="term" value="F:protein kinase activity"/>
    <property type="evidence" value="ECO:0007669"/>
    <property type="project" value="InterPro"/>
</dbReference>
<keyword evidence="5" id="KW-1185">Reference proteome</keyword>
<dbReference type="PROSITE" id="PS50011">
    <property type="entry name" value="PROTEIN_KINASE_DOM"/>
    <property type="match status" value="1"/>
</dbReference>
<dbReference type="InterPro" id="IPR000719">
    <property type="entry name" value="Prot_kinase_dom"/>
</dbReference>
<proteinExistence type="predicted"/>
<dbReference type="InterPro" id="IPR050117">
    <property type="entry name" value="MAPK"/>
</dbReference>
<dbReference type="SMART" id="SM00220">
    <property type="entry name" value="S_TKc"/>
    <property type="match status" value="1"/>
</dbReference>
<dbReference type="InterPro" id="IPR011009">
    <property type="entry name" value="Kinase-like_dom_sf"/>
</dbReference>
<organism evidence="4 5">
    <name type="scientific">Bodo saltans</name>
    <name type="common">Flagellated protozoan</name>
    <dbReference type="NCBI Taxonomy" id="75058"/>
    <lineage>
        <taxon>Eukaryota</taxon>
        <taxon>Discoba</taxon>
        <taxon>Euglenozoa</taxon>
        <taxon>Kinetoplastea</taxon>
        <taxon>Metakinetoplastina</taxon>
        <taxon>Eubodonida</taxon>
        <taxon>Bodonidae</taxon>
        <taxon>Bodo</taxon>
    </lineage>
</organism>
<dbReference type="AlphaFoldDB" id="A0A0S4KFQ9"/>
<protein>
    <submittedName>
        <fullName evidence="4">Protein kinase, putative</fullName>
    </submittedName>
</protein>
<evidence type="ECO:0000256" key="2">
    <source>
        <dbReference type="ARBA" id="ARBA00022840"/>
    </source>
</evidence>
<keyword evidence="1" id="KW-0547">Nucleotide-binding</keyword>
<dbReference type="VEuPathDB" id="TriTrypDB:BSAL_88175"/>
<sequence length="323" mass="35563">MHASSVDSELWDLPAEGTEMQLRVLKLLSLVVRSHHPHILAPSSITVVSPSSSSSNPPALHLQFPRATTALSLRDATKQGLLRSGAARRRIAFQLLSTVAFMHHRRIFHNFLTSDEILLSGVVTPEVGNNDMSTQSILLTHFFQSSITPVSSASYMCSRNYRPPEVILGYKASSEHVDIWLLGCLLFEIATGDAMFSLISSKDNGVMKPMLVRQQIQQIVTDIGTVSSEDVPSDFAAKHRDAVLSMKGEWQMLKRLEDAQVESAQDWNSLLLACLAFNPEKRQGAATLLKSALFNDLISTEAVHDYVEFETVDEAIASSAVES</sequence>
<keyword evidence="4" id="KW-0808">Transferase</keyword>
<dbReference type="EMBL" id="CYKH01001107">
    <property type="protein sequence ID" value="CUI14430.1"/>
    <property type="molecule type" value="Genomic_DNA"/>
</dbReference>
<evidence type="ECO:0000256" key="1">
    <source>
        <dbReference type="ARBA" id="ARBA00022741"/>
    </source>
</evidence>
<accession>A0A0S4KFQ9</accession>
<keyword evidence="2" id="KW-0067">ATP-binding</keyword>
<dbReference type="GO" id="GO:0005524">
    <property type="term" value="F:ATP binding"/>
    <property type="evidence" value="ECO:0007669"/>
    <property type="project" value="UniProtKB-KW"/>
</dbReference>
<reference evidence="5" key="1">
    <citation type="submission" date="2015-09" db="EMBL/GenBank/DDBJ databases">
        <authorList>
            <consortium name="Pathogen Informatics"/>
        </authorList>
    </citation>
    <scope>NUCLEOTIDE SEQUENCE [LARGE SCALE GENOMIC DNA]</scope>
    <source>
        <strain evidence="5">Lake Konstanz</strain>
    </source>
</reference>
<dbReference type="Proteomes" id="UP000051952">
    <property type="component" value="Unassembled WGS sequence"/>
</dbReference>
<evidence type="ECO:0000259" key="3">
    <source>
        <dbReference type="PROSITE" id="PS50011"/>
    </source>
</evidence>
<dbReference type="Gene3D" id="1.10.510.10">
    <property type="entry name" value="Transferase(Phosphotransferase) domain 1"/>
    <property type="match status" value="1"/>
</dbReference>
<dbReference type="SUPFAM" id="SSF56112">
    <property type="entry name" value="Protein kinase-like (PK-like)"/>
    <property type="match status" value="1"/>
</dbReference>
<evidence type="ECO:0000313" key="4">
    <source>
        <dbReference type="EMBL" id="CUI14430.1"/>
    </source>
</evidence>
<dbReference type="Pfam" id="PF00069">
    <property type="entry name" value="Pkinase"/>
    <property type="match status" value="1"/>
</dbReference>
<keyword evidence="4" id="KW-0418">Kinase</keyword>
<name>A0A0S4KFQ9_BODSA</name>